<gene>
    <name evidence="1" type="ORF">CR513_52046</name>
</gene>
<sequence length="114" mass="13009">MDANEPQGSRGRTLGEDSRGTRFLLGVDNLELQNANYSSSPLVRREIVKKRIFSFMGPIQWELHDCIIERFNLGEDLDKHLKEFHVVCSTMKPHGILEEYIKMKAFPSSLDGAT</sequence>
<feature type="non-terminal residue" evidence="1">
    <location>
        <position position="1"/>
    </location>
</feature>
<protein>
    <recommendedName>
        <fullName evidence="3">Retrotransposon gag domain-containing protein</fullName>
    </recommendedName>
</protein>
<evidence type="ECO:0008006" key="3">
    <source>
        <dbReference type="Google" id="ProtNLM"/>
    </source>
</evidence>
<dbReference type="AlphaFoldDB" id="A0A371ESJ0"/>
<dbReference type="OrthoDB" id="1422241at2759"/>
<dbReference type="Proteomes" id="UP000257109">
    <property type="component" value="Unassembled WGS sequence"/>
</dbReference>
<keyword evidence="2" id="KW-1185">Reference proteome</keyword>
<evidence type="ECO:0000313" key="2">
    <source>
        <dbReference type="Proteomes" id="UP000257109"/>
    </source>
</evidence>
<comment type="caution">
    <text evidence="1">The sequence shown here is derived from an EMBL/GenBank/DDBJ whole genome shotgun (WGS) entry which is preliminary data.</text>
</comment>
<organism evidence="1 2">
    <name type="scientific">Mucuna pruriens</name>
    <name type="common">Velvet bean</name>
    <name type="synonym">Dolichos pruriens</name>
    <dbReference type="NCBI Taxonomy" id="157652"/>
    <lineage>
        <taxon>Eukaryota</taxon>
        <taxon>Viridiplantae</taxon>
        <taxon>Streptophyta</taxon>
        <taxon>Embryophyta</taxon>
        <taxon>Tracheophyta</taxon>
        <taxon>Spermatophyta</taxon>
        <taxon>Magnoliopsida</taxon>
        <taxon>eudicotyledons</taxon>
        <taxon>Gunneridae</taxon>
        <taxon>Pentapetalae</taxon>
        <taxon>rosids</taxon>
        <taxon>fabids</taxon>
        <taxon>Fabales</taxon>
        <taxon>Fabaceae</taxon>
        <taxon>Papilionoideae</taxon>
        <taxon>50 kb inversion clade</taxon>
        <taxon>NPAAA clade</taxon>
        <taxon>indigoferoid/millettioid clade</taxon>
        <taxon>Phaseoleae</taxon>
        <taxon>Mucuna</taxon>
    </lineage>
</organism>
<dbReference type="EMBL" id="QJKJ01012337">
    <property type="protein sequence ID" value="RDX68909.1"/>
    <property type="molecule type" value="Genomic_DNA"/>
</dbReference>
<name>A0A371ESJ0_MUCPR</name>
<evidence type="ECO:0000313" key="1">
    <source>
        <dbReference type="EMBL" id="RDX68909.1"/>
    </source>
</evidence>
<reference evidence="1" key="1">
    <citation type="submission" date="2018-05" db="EMBL/GenBank/DDBJ databases">
        <title>Draft genome of Mucuna pruriens seed.</title>
        <authorList>
            <person name="Nnadi N.E."/>
            <person name="Vos R."/>
            <person name="Hasami M.H."/>
            <person name="Devisetty U.K."/>
            <person name="Aguiy J.C."/>
        </authorList>
    </citation>
    <scope>NUCLEOTIDE SEQUENCE [LARGE SCALE GENOMIC DNA]</scope>
    <source>
        <strain evidence="1">JCA_2017</strain>
    </source>
</reference>
<accession>A0A371ESJ0</accession>
<proteinExistence type="predicted"/>